<dbReference type="PANTHER" id="PTHR12121:SF34">
    <property type="entry name" value="PROTEIN ANGEL"/>
    <property type="match status" value="1"/>
</dbReference>
<dbReference type="InterPro" id="IPR005135">
    <property type="entry name" value="Endo/exonuclease/phosphatase"/>
</dbReference>
<dbReference type="OrthoDB" id="2439026at2759"/>
<dbReference type="SUPFAM" id="SSF56219">
    <property type="entry name" value="DNase I-like"/>
    <property type="match status" value="1"/>
</dbReference>
<gene>
    <name evidence="2" type="primary">ANGEL2_6</name>
    <name evidence="2" type="ORF">BGZ70_007500</name>
</gene>
<dbReference type="Proteomes" id="UP000738359">
    <property type="component" value="Unassembled WGS sequence"/>
</dbReference>
<proteinExistence type="predicted"/>
<accession>A0A9P6JDX3</accession>
<dbReference type="Gene3D" id="3.60.10.10">
    <property type="entry name" value="Endonuclease/exonuclease/phosphatase"/>
    <property type="match status" value="1"/>
</dbReference>
<feature type="domain" description="Endonuclease/exonuclease/phosphatase" evidence="1">
    <location>
        <begin position="65"/>
        <end position="244"/>
    </location>
</feature>
<reference evidence="2" key="1">
    <citation type="journal article" date="2020" name="Fungal Divers.">
        <title>Resolving the Mortierellaceae phylogeny through synthesis of multi-gene phylogenetics and phylogenomics.</title>
        <authorList>
            <person name="Vandepol N."/>
            <person name="Liber J."/>
            <person name="Desiro A."/>
            <person name="Na H."/>
            <person name="Kennedy M."/>
            <person name="Barry K."/>
            <person name="Grigoriev I.V."/>
            <person name="Miller A.N."/>
            <person name="O'Donnell K."/>
            <person name="Stajich J.E."/>
            <person name="Bonito G."/>
        </authorList>
    </citation>
    <scope>NUCLEOTIDE SEQUENCE</scope>
    <source>
        <strain evidence="2">CK1249</strain>
    </source>
</reference>
<sequence length="327" mass="36039">MSVVPANPNAPQTIAHRVLRVMLESNPRFRGWSQVVPDDSGASSFSVVSYNLLSRTLASECTKFTQNTHVPNPRHWANRSALLLRELQAMDADILCLQELDKSDHDGAFGTGLEQLGYAGAHQTRNADQEHGFGLFFKADKFTEVRSEFVPCPDKDVVRGVGCAGILTVLDVKEGMTSQRRVCVISTHIVCSRMRGFAQLAQLMALIAAAKAVMKRDMSIPLILAGDLNALSDSVLVEFLSQGSVDVSSTPADQFCRGSFGRSSSTVGENHKKRVEDFKRETWEMRGLTAPVASGFFSKAEELRLMSKTTQDLWNGCDQSYTPYQRV</sequence>
<evidence type="ECO:0000259" key="1">
    <source>
        <dbReference type="Pfam" id="PF03372"/>
    </source>
</evidence>
<name>A0A9P6JDX3_MORAP</name>
<comment type="caution">
    <text evidence="2">The sequence shown here is derived from an EMBL/GenBank/DDBJ whole genome shotgun (WGS) entry which is preliminary data.</text>
</comment>
<evidence type="ECO:0000313" key="3">
    <source>
        <dbReference type="Proteomes" id="UP000738359"/>
    </source>
</evidence>
<dbReference type="PANTHER" id="PTHR12121">
    <property type="entry name" value="CARBON CATABOLITE REPRESSOR PROTEIN 4"/>
    <property type="match status" value="1"/>
</dbReference>
<dbReference type="AlphaFoldDB" id="A0A9P6JDX3"/>
<dbReference type="InterPro" id="IPR036691">
    <property type="entry name" value="Endo/exonu/phosph_ase_sf"/>
</dbReference>
<dbReference type="GO" id="GO:0000175">
    <property type="term" value="F:3'-5'-RNA exonuclease activity"/>
    <property type="evidence" value="ECO:0007669"/>
    <property type="project" value="TreeGrafter"/>
</dbReference>
<evidence type="ECO:0000313" key="2">
    <source>
        <dbReference type="EMBL" id="KAF9967962.1"/>
    </source>
</evidence>
<dbReference type="InterPro" id="IPR050410">
    <property type="entry name" value="CCR4/nocturin_mRNA_transcr"/>
</dbReference>
<organism evidence="2 3">
    <name type="scientific">Mortierella alpina</name>
    <name type="common">Oleaginous fungus</name>
    <name type="synonym">Mortierella renispora</name>
    <dbReference type="NCBI Taxonomy" id="64518"/>
    <lineage>
        <taxon>Eukaryota</taxon>
        <taxon>Fungi</taxon>
        <taxon>Fungi incertae sedis</taxon>
        <taxon>Mucoromycota</taxon>
        <taxon>Mortierellomycotina</taxon>
        <taxon>Mortierellomycetes</taxon>
        <taxon>Mortierellales</taxon>
        <taxon>Mortierellaceae</taxon>
        <taxon>Mortierella</taxon>
    </lineage>
</organism>
<dbReference type="Pfam" id="PF03372">
    <property type="entry name" value="Exo_endo_phos"/>
    <property type="match status" value="1"/>
</dbReference>
<dbReference type="EMBL" id="JAAAHY010000048">
    <property type="protein sequence ID" value="KAF9967962.1"/>
    <property type="molecule type" value="Genomic_DNA"/>
</dbReference>
<keyword evidence="3" id="KW-1185">Reference proteome</keyword>
<protein>
    <submittedName>
        <fullName evidence="2">Protein angel 2</fullName>
    </submittedName>
</protein>